<accession>A0AAF1JUP5</accession>
<proteinExistence type="predicted"/>
<gene>
    <name evidence="1" type="ORF">GXW79_03455</name>
</gene>
<dbReference type="Proteomes" id="UP001196068">
    <property type="component" value="Unassembled WGS sequence"/>
</dbReference>
<comment type="caution">
    <text evidence="1">The sequence shown here is derived from an EMBL/GenBank/DDBJ whole genome shotgun (WGS) entry which is preliminary data.</text>
</comment>
<reference evidence="1" key="2">
    <citation type="journal article" date="2021" name="Syst. Appl. Microbiol.">
        <title>Roseomonas hellenica sp. nov., isolated from roots of wild-growing Alkanna tinctoria.</title>
        <authorList>
            <person name="Rat A."/>
            <person name="Naranjo H.D."/>
            <person name="Lebbe L."/>
            <person name="Cnockaert M."/>
            <person name="Krigas N."/>
            <person name="Grigoriadou K."/>
            <person name="Maloupa E."/>
            <person name="Willems A."/>
        </authorList>
    </citation>
    <scope>NUCLEOTIDE SEQUENCE</scope>
    <source>
        <strain evidence="1">LMG 28251</strain>
    </source>
</reference>
<evidence type="ECO:0000313" key="2">
    <source>
        <dbReference type="Proteomes" id="UP001196068"/>
    </source>
</evidence>
<evidence type="ECO:0000313" key="1">
    <source>
        <dbReference type="EMBL" id="MBR0654130.1"/>
    </source>
</evidence>
<keyword evidence="2" id="KW-1185">Reference proteome</keyword>
<sequence>MKQQILAAIGEADLRPGAAVNAALAANDRLKYAFSLLQLAMDQAQHPQPPAGSLKAERIACGIDAAELDAVIAGAVMAGKDCRIPQAAGICARIAADLRAMASPVLPTGKPAGLAKRVDAVLAALPAAADGLLSPAAIAAITQAGHDSPHQLVMDLHKRLNAMQADLAEEILDGAAVYGITAADRPLVAAFMAGLHRTAPLKFDHPGLDTTATRAGARLSIQNDIGTTDAHVLVVHVEALTVSVIYSDVHTERLAFFQQLLAPRGVAWSAARSASLASGSAFTLATGTITAKDAAGCRDYLDFLGSRLVFLIDWNRARKALRGFLRGPDRIALLAWAAEQDIGHRGFLELGGSQVVNRAIEATAGSAMRFGDRLCDVLGDAESVAFLQGVLRTASEGLRAGQSPGLLRDRIRVALAGHFSKEERRLLLLAADHAGLILELAGLVRDRLRDQAHDGKRAHRAARFEHEADLLVIEAREAARRRPEQLVFRTLLEAADNAADALEDAVFLLELDPLEGHALAALQDLARLLVDAAGEWIKAVGHAAQIGPAAGTAETGDFLAALDGVSAAEHAADAAQRSLAASALKHAKDFRQLHLFITTGDHLEAAADALKRASLILRDHVLVEVIGG</sequence>
<organism evidence="1 2">
    <name type="scientific">Plastoroseomonas arctica</name>
    <dbReference type="NCBI Taxonomy" id="1509237"/>
    <lineage>
        <taxon>Bacteria</taxon>
        <taxon>Pseudomonadati</taxon>
        <taxon>Pseudomonadota</taxon>
        <taxon>Alphaproteobacteria</taxon>
        <taxon>Acetobacterales</taxon>
        <taxon>Acetobacteraceae</taxon>
        <taxon>Plastoroseomonas</taxon>
    </lineage>
</organism>
<name>A0AAF1JUP5_9PROT</name>
<dbReference type="Gene3D" id="1.20.58.220">
    <property type="entry name" value="Phosphate transport system protein phou homolog 2, domain 2"/>
    <property type="match status" value="1"/>
</dbReference>
<dbReference type="EMBL" id="JAAEDH010000002">
    <property type="protein sequence ID" value="MBR0654130.1"/>
    <property type="molecule type" value="Genomic_DNA"/>
</dbReference>
<dbReference type="AlphaFoldDB" id="A0AAF1JUP5"/>
<dbReference type="RefSeq" id="WP_211872900.1">
    <property type="nucleotide sequence ID" value="NZ_JAAEDH010000002.1"/>
</dbReference>
<reference evidence="1" key="1">
    <citation type="submission" date="2020-01" db="EMBL/GenBank/DDBJ databases">
        <authorList>
            <person name="Rat A."/>
        </authorList>
    </citation>
    <scope>NUCLEOTIDE SEQUENCE</scope>
    <source>
        <strain evidence="1">LMG 28251</strain>
    </source>
</reference>
<protein>
    <recommendedName>
        <fullName evidence="3">Phosphate transport regulator</fullName>
    </recommendedName>
</protein>
<evidence type="ECO:0008006" key="3">
    <source>
        <dbReference type="Google" id="ProtNLM"/>
    </source>
</evidence>
<dbReference type="InterPro" id="IPR038078">
    <property type="entry name" value="PhoU-like_sf"/>
</dbReference>